<dbReference type="InterPro" id="IPR000980">
    <property type="entry name" value="SH2"/>
</dbReference>
<reference evidence="9" key="3">
    <citation type="submission" date="2025-09" db="UniProtKB">
        <authorList>
            <consortium name="Ensembl"/>
        </authorList>
    </citation>
    <scope>IDENTIFICATION</scope>
</reference>
<evidence type="ECO:0000313" key="9">
    <source>
        <dbReference type="Ensembl" id="ENSDCDP00010028584.1"/>
    </source>
</evidence>
<dbReference type="Ensembl" id="ENSDCDT00010035357.1">
    <property type="protein sequence ID" value="ENSDCDP00010028584.1"/>
    <property type="gene ID" value="ENSDCDG00010018095.1"/>
</dbReference>
<evidence type="ECO:0000259" key="8">
    <source>
        <dbReference type="PROSITE" id="PS50225"/>
    </source>
</evidence>
<evidence type="ECO:0000313" key="10">
    <source>
        <dbReference type="Proteomes" id="UP000694580"/>
    </source>
</evidence>
<evidence type="ECO:0000256" key="1">
    <source>
        <dbReference type="ARBA" id="ARBA00004906"/>
    </source>
</evidence>
<keyword evidence="10" id="KW-1185">Reference proteome</keyword>
<sequence>ARLIFCVEGRASISSCSSSLHVLQALLWSSIPLASRFAPFRNRPEYDLITRTAAYLEHSGFYFGPMDADEAHALLSEQPQGTFLVRDSTRPDVFFTLSYHSTQGPTSVRIELRDLRFGLAGSHKTFSCLFALLEYYRDSPKRSLRRPYRGAAPQGLQQLGRLAVVRAFGRDAVDRLPVSVVVRDYIHKFPFRI</sequence>
<comment type="pathway">
    <text evidence="1">Protein modification; protein ubiquitination.</text>
</comment>
<feature type="domain" description="SOCS box" evidence="8">
    <location>
        <begin position="143"/>
        <end position="192"/>
    </location>
</feature>
<evidence type="ECO:0000256" key="6">
    <source>
        <dbReference type="PROSITE-ProRule" id="PRU00191"/>
    </source>
</evidence>
<evidence type="ECO:0000259" key="7">
    <source>
        <dbReference type="PROSITE" id="PS50001"/>
    </source>
</evidence>
<keyword evidence="3" id="KW-0734">Signal transduction inhibitor</keyword>
<dbReference type="GO" id="GO:0005942">
    <property type="term" value="C:phosphatidylinositol 3-kinase complex"/>
    <property type="evidence" value="ECO:0007669"/>
    <property type="project" value="TreeGrafter"/>
</dbReference>
<organism evidence="9 10">
    <name type="scientific">Denticeps clupeoides</name>
    <name type="common">denticle herring</name>
    <dbReference type="NCBI Taxonomy" id="299321"/>
    <lineage>
        <taxon>Eukaryota</taxon>
        <taxon>Metazoa</taxon>
        <taxon>Chordata</taxon>
        <taxon>Craniata</taxon>
        <taxon>Vertebrata</taxon>
        <taxon>Euteleostomi</taxon>
        <taxon>Actinopterygii</taxon>
        <taxon>Neopterygii</taxon>
        <taxon>Teleostei</taxon>
        <taxon>Clupei</taxon>
        <taxon>Clupeiformes</taxon>
        <taxon>Denticipitoidei</taxon>
        <taxon>Denticipitidae</taxon>
        <taxon>Denticeps</taxon>
    </lineage>
</organism>
<dbReference type="SMART" id="SM00969">
    <property type="entry name" value="SOCS_box"/>
    <property type="match status" value="1"/>
</dbReference>
<dbReference type="GO" id="GO:0009968">
    <property type="term" value="P:negative regulation of signal transduction"/>
    <property type="evidence" value="ECO:0007669"/>
    <property type="project" value="UniProtKB-KW"/>
</dbReference>
<evidence type="ECO:0000256" key="4">
    <source>
        <dbReference type="ARBA" id="ARBA00022786"/>
    </source>
</evidence>
<accession>A0AAY4C6X8</accession>
<dbReference type="SUPFAM" id="SSF158235">
    <property type="entry name" value="SOCS box-like"/>
    <property type="match status" value="1"/>
</dbReference>
<dbReference type="GO" id="GO:0046935">
    <property type="term" value="F:1-phosphatidylinositol-3-kinase regulator activity"/>
    <property type="evidence" value="ECO:0007669"/>
    <property type="project" value="TreeGrafter"/>
</dbReference>
<evidence type="ECO:0000256" key="5">
    <source>
        <dbReference type="ARBA" id="ARBA00022999"/>
    </source>
</evidence>
<dbReference type="GO" id="GO:0046854">
    <property type="term" value="P:phosphatidylinositol phosphate biosynthetic process"/>
    <property type="evidence" value="ECO:0007669"/>
    <property type="project" value="TreeGrafter"/>
</dbReference>
<dbReference type="SUPFAM" id="SSF55550">
    <property type="entry name" value="SH2 domain"/>
    <property type="match status" value="1"/>
</dbReference>
<dbReference type="InterPro" id="IPR036036">
    <property type="entry name" value="SOCS_box-like_dom_sf"/>
</dbReference>
<reference evidence="9 10" key="1">
    <citation type="submission" date="2020-06" db="EMBL/GenBank/DDBJ databases">
        <authorList>
            <consortium name="Wellcome Sanger Institute Data Sharing"/>
        </authorList>
    </citation>
    <scope>NUCLEOTIDE SEQUENCE [LARGE SCALE GENOMIC DNA]</scope>
</reference>
<feature type="domain" description="SH2" evidence="7">
    <location>
        <begin position="61"/>
        <end position="154"/>
    </location>
</feature>
<dbReference type="Proteomes" id="UP000694580">
    <property type="component" value="Chromosome 3"/>
</dbReference>
<dbReference type="PROSITE" id="PS50225">
    <property type="entry name" value="SOCS"/>
    <property type="match status" value="1"/>
</dbReference>
<keyword evidence="2" id="KW-0341">Growth regulation</keyword>
<dbReference type="PANTHER" id="PTHR10155:SF4">
    <property type="entry name" value="SUPPRESSOR OF CYTOKINE SIGNALING 1"/>
    <property type="match status" value="1"/>
</dbReference>
<dbReference type="AlphaFoldDB" id="A0AAY4C6X8"/>
<dbReference type="Pfam" id="PF00017">
    <property type="entry name" value="SH2"/>
    <property type="match status" value="1"/>
</dbReference>
<dbReference type="Gene3D" id="3.30.505.10">
    <property type="entry name" value="SH2 domain"/>
    <property type="match status" value="1"/>
</dbReference>
<proteinExistence type="predicted"/>
<keyword evidence="4" id="KW-0833">Ubl conjugation pathway</keyword>
<dbReference type="InterPro" id="IPR036860">
    <property type="entry name" value="SH2_dom_sf"/>
</dbReference>
<dbReference type="Gene3D" id="1.10.750.20">
    <property type="entry name" value="SOCS box"/>
    <property type="match status" value="1"/>
</dbReference>
<dbReference type="PROSITE" id="PS50001">
    <property type="entry name" value="SH2"/>
    <property type="match status" value="1"/>
</dbReference>
<dbReference type="PANTHER" id="PTHR10155">
    <property type="entry name" value="PHOSPHATIDYLINOSITOL 3-KINASE REGULATORY SUBUNIT"/>
    <property type="match status" value="1"/>
</dbReference>
<dbReference type="GO" id="GO:0035556">
    <property type="term" value="P:intracellular signal transduction"/>
    <property type="evidence" value="ECO:0007669"/>
    <property type="project" value="InterPro"/>
</dbReference>
<dbReference type="InterPro" id="IPR001496">
    <property type="entry name" value="SOCS_box"/>
</dbReference>
<keyword evidence="5 6" id="KW-0727">SH2 domain</keyword>
<dbReference type="SMART" id="SM00252">
    <property type="entry name" value="SH2"/>
    <property type="match status" value="1"/>
</dbReference>
<protein>
    <recommendedName>
        <fullName evidence="11">Suppressor of cytokine signaling 1</fullName>
    </recommendedName>
</protein>
<evidence type="ECO:0000256" key="2">
    <source>
        <dbReference type="ARBA" id="ARBA00022604"/>
    </source>
</evidence>
<evidence type="ECO:0008006" key="11">
    <source>
        <dbReference type="Google" id="ProtNLM"/>
    </source>
</evidence>
<dbReference type="GeneTree" id="ENSGT00940000167193"/>
<evidence type="ECO:0000256" key="3">
    <source>
        <dbReference type="ARBA" id="ARBA00022700"/>
    </source>
</evidence>
<reference evidence="9" key="2">
    <citation type="submission" date="2025-08" db="UniProtKB">
        <authorList>
            <consortium name="Ensembl"/>
        </authorList>
    </citation>
    <scope>IDENTIFICATION</scope>
</reference>
<name>A0AAY4C6X8_9TELE</name>